<evidence type="ECO:0000256" key="1">
    <source>
        <dbReference type="SAM" id="Phobius"/>
    </source>
</evidence>
<keyword evidence="3" id="KW-1185">Reference proteome</keyword>
<dbReference type="RefSeq" id="WP_072851674.1">
    <property type="nucleotide sequence ID" value="NZ_FRAH01000039.1"/>
</dbReference>
<feature type="transmembrane region" description="Helical" evidence="1">
    <location>
        <begin position="12"/>
        <end position="33"/>
    </location>
</feature>
<keyword evidence="1" id="KW-0812">Transmembrane</keyword>
<organism evidence="2 3">
    <name type="scientific">Anaerotignum lactatifermentans DSM 14214</name>
    <dbReference type="NCBI Taxonomy" id="1121323"/>
    <lineage>
        <taxon>Bacteria</taxon>
        <taxon>Bacillati</taxon>
        <taxon>Bacillota</taxon>
        <taxon>Clostridia</taxon>
        <taxon>Lachnospirales</taxon>
        <taxon>Anaerotignaceae</taxon>
        <taxon>Anaerotignum</taxon>
    </lineage>
</organism>
<accession>A0A1M6UG26</accession>
<feature type="transmembrane region" description="Helical" evidence="1">
    <location>
        <begin position="103"/>
        <end position="126"/>
    </location>
</feature>
<feature type="transmembrane region" description="Helical" evidence="1">
    <location>
        <begin position="185"/>
        <end position="204"/>
    </location>
</feature>
<name>A0A1M6UG26_9FIRM</name>
<evidence type="ECO:0000313" key="2">
    <source>
        <dbReference type="EMBL" id="SHK68121.1"/>
    </source>
</evidence>
<dbReference type="AlphaFoldDB" id="A0A1M6UG26"/>
<feature type="transmembrane region" description="Helical" evidence="1">
    <location>
        <begin position="238"/>
        <end position="261"/>
    </location>
</feature>
<keyword evidence="1" id="KW-0472">Membrane</keyword>
<evidence type="ECO:0000313" key="3">
    <source>
        <dbReference type="Proteomes" id="UP000183975"/>
    </source>
</evidence>
<reference evidence="2 3" key="1">
    <citation type="submission" date="2016-11" db="EMBL/GenBank/DDBJ databases">
        <authorList>
            <person name="Jaros S."/>
            <person name="Januszkiewicz K."/>
            <person name="Wedrychowicz H."/>
        </authorList>
    </citation>
    <scope>NUCLEOTIDE SEQUENCE [LARGE SCALE GENOMIC DNA]</scope>
    <source>
        <strain evidence="2 3">DSM 14214</strain>
    </source>
</reference>
<proteinExistence type="predicted"/>
<dbReference type="OrthoDB" id="9816138at2"/>
<protein>
    <recommendedName>
        <fullName evidence="4">ABC-2 family transporter protein</fullName>
    </recommendedName>
</protein>
<gene>
    <name evidence="2" type="ORF">SAMN02745138_02151</name>
</gene>
<feature type="transmembrane region" description="Helical" evidence="1">
    <location>
        <begin position="45"/>
        <end position="67"/>
    </location>
</feature>
<dbReference type="Proteomes" id="UP000183975">
    <property type="component" value="Unassembled WGS sequence"/>
</dbReference>
<feature type="transmembrane region" description="Helical" evidence="1">
    <location>
        <begin position="146"/>
        <end position="173"/>
    </location>
</feature>
<keyword evidence="1" id="KW-1133">Transmembrane helix</keyword>
<sequence length="268" mass="29191">MFGKVMKQELRANSLLYGVASAIALLFAFATVMNRTRGTDVSYLVKAPLLITGCTVAIVVLVMLFLIHTALRYQKSMYGNEGYLTFSLPVSSVELVTGKYAAAALWGIIVCVLCALLCFSILYGAVAPSGTELFWAEVGKVWAMDGIRSSMVLIAVSLTLSMLETVAILYLAITLAHLPFIRKGNGIFALIFFFGISFAEGKVMELIPSLSTEYIEQTMTAILDKADLDLFFQGIRSFLLPAAISTVVMSVVYLAVTILLARKYTSIQ</sequence>
<evidence type="ECO:0008006" key="4">
    <source>
        <dbReference type="Google" id="ProtNLM"/>
    </source>
</evidence>
<dbReference type="EMBL" id="FRAH01000039">
    <property type="protein sequence ID" value="SHK68121.1"/>
    <property type="molecule type" value="Genomic_DNA"/>
</dbReference>